<protein>
    <submittedName>
        <fullName evidence="2">Alkylhydroperoxidase</fullName>
    </submittedName>
</protein>
<dbReference type="SUPFAM" id="SSF69118">
    <property type="entry name" value="AhpD-like"/>
    <property type="match status" value="1"/>
</dbReference>
<name>A0A0L8AHB2_9BACT</name>
<accession>A0A0L8AHB2</accession>
<comment type="caution">
    <text evidence="2">The sequence shown here is derived from an EMBL/GenBank/DDBJ whole genome shotgun (WGS) entry which is preliminary data.</text>
</comment>
<dbReference type="Gene3D" id="1.20.1290.10">
    <property type="entry name" value="AhpD-like"/>
    <property type="match status" value="1"/>
</dbReference>
<dbReference type="Proteomes" id="UP000036908">
    <property type="component" value="Unassembled WGS sequence"/>
</dbReference>
<dbReference type="EMBL" id="JSVA01000018">
    <property type="protein sequence ID" value="KOF01783.1"/>
    <property type="molecule type" value="Genomic_DNA"/>
</dbReference>
<dbReference type="Pfam" id="PF02627">
    <property type="entry name" value="CMD"/>
    <property type="match status" value="1"/>
</dbReference>
<dbReference type="PATRIC" id="fig|1566026.4.peg.1455"/>
<dbReference type="NCBIfam" id="TIGR00778">
    <property type="entry name" value="ahpD_dom"/>
    <property type="match status" value="1"/>
</dbReference>
<keyword evidence="3" id="KW-1185">Reference proteome</keyword>
<dbReference type="InterPro" id="IPR029032">
    <property type="entry name" value="AhpD-like"/>
</dbReference>
<keyword evidence="2" id="KW-0560">Oxidoreductase</keyword>
<gene>
    <name evidence="2" type="ORF">OB69_15675</name>
</gene>
<dbReference type="PANTHER" id="PTHR35446">
    <property type="entry name" value="SI:CH211-175M2.5"/>
    <property type="match status" value="1"/>
</dbReference>
<dbReference type="GO" id="GO:0051920">
    <property type="term" value="F:peroxiredoxin activity"/>
    <property type="evidence" value="ECO:0007669"/>
    <property type="project" value="InterPro"/>
</dbReference>
<dbReference type="OrthoDB" id="9808310at2"/>
<feature type="domain" description="Carboxymuconolactone decarboxylase-like" evidence="1">
    <location>
        <begin position="48"/>
        <end position="101"/>
    </location>
</feature>
<proteinExistence type="predicted"/>
<dbReference type="InterPro" id="IPR003779">
    <property type="entry name" value="CMD-like"/>
</dbReference>
<reference evidence="3" key="1">
    <citation type="submission" date="2014-11" db="EMBL/GenBank/DDBJ databases">
        <title>Genome sequencing of Roseivirga sp. D-25.</title>
        <authorList>
            <person name="Selvaratnam C."/>
            <person name="Thevarajoo S."/>
            <person name="Goh K.M."/>
            <person name="Eee R."/>
            <person name="Chan K.-G."/>
            <person name="Chong C.S."/>
        </authorList>
    </citation>
    <scope>NUCLEOTIDE SEQUENCE [LARGE SCALE GENOMIC DNA]</scope>
    <source>
        <strain evidence="3">D-25</strain>
    </source>
</reference>
<evidence type="ECO:0000313" key="2">
    <source>
        <dbReference type="EMBL" id="KOF01783.1"/>
    </source>
</evidence>
<keyword evidence="2" id="KW-0575">Peroxidase</keyword>
<dbReference type="InterPro" id="IPR004675">
    <property type="entry name" value="AhpD_core"/>
</dbReference>
<evidence type="ECO:0000259" key="1">
    <source>
        <dbReference type="Pfam" id="PF02627"/>
    </source>
</evidence>
<evidence type="ECO:0000313" key="3">
    <source>
        <dbReference type="Proteomes" id="UP000036908"/>
    </source>
</evidence>
<dbReference type="PANTHER" id="PTHR35446:SF3">
    <property type="entry name" value="CMD DOMAIN-CONTAINING PROTEIN"/>
    <property type="match status" value="1"/>
</dbReference>
<dbReference type="RefSeq" id="WP_053224690.1">
    <property type="nucleotide sequence ID" value="NZ_JSVA01000018.1"/>
</dbReference>
<dbReference type="AlphaFoldDB" id="A0A0L8AHB2"/>
<organism evidence="2 3">
    <name type="scientific">Roseivirga seohaensis subsp. aquiponti</name>
    <dbReference type="NCBI Taxonomy" id="1566026"/>
    <lineage>
        <taxon>Bacteria</taxon>
        <taxon>Pseudomonadati</taxon>
        <taxon>Bacteroidota</taxon>
        <taxon>Cytophagia</taxon>
        <taxon>Cytophagales</taxon>
        <taxon>Roseivirgaceae</taxon>
        <taxon>Roseivirga</taxon>
    </lineage>
</organism>
<sequence>MRKFEVPTREQVAPAAQAIFDGVKQKIGMVPNIYATIGYSANALDSYLTFQGAQAKGSFNAKEREAAALAVAQANGCSYCQAAHTAIGKMNGFSEEETLNLRAGKSENARLNAIVALAREITLKHGRPSSETVENFFAQGFNNAALMDLVLLVADNTVTNYVNNITEIAIDFPAAKPIEEAVEA</sequence>